<dbReference type="EMBL" id="LCFA01000014">
    <property type="protein sequence ID" value="KKS81961.1"/>
    <property type="molecule type" value="Genomic_DNA"/>
</dbReference>
<sequence>MLPEEIKKFIEIFEKLPSIGPRQATRLAFRFVSLGTAKIEEIARAIFDLNKIKTCSRCFFIYSGEGDICQRCVDKNRQRDIFMVLEKETDLITIERTKKYNGLYLVLGELTKSGVLESWQKLRLGILKKIIEQELPSKKAKEIIIALNPNTYGDLNTSLIEKELKSHAQKISRLGRGIPTGGEIEFADEETLTHSLQRRE</sequence>
<accession>A0A0G1EG04</accession>
<evidence type="ECO:0000313" key="10">
    <source>
        <dbReference type="Proteomes" id="UP000034810"/>
    </source>
</evidence>
<comment type="similarity">
    <text evidence="7">Belongs to the RecR family.</text>
</comment>
<dbReference type="Pfam" id="PF13662">
    <property type="entry name" value="Toprim_4"/>
    <property type="match status" value="1"/>
</dbReference>
<evidence type="ECO:0000256" key="2">
    <source>
        <dbReference type="ARBA" id="ARBA00022763"/>
    </source>
</evidence>
<dbReference type="HAMAP" id="MF_00017">
    <property type="entry name" value="RecR"/>
    <property type="match status" value="1"/>
</dbReference>
<dbReference type="GO" id="GO:0006281">
    <property type="term" value="P:DNA repair"/>
    <property type="evidence" value="ECO:0007669"/>
    <property type="project" value="UniProtKB-UniRule"/>
</dbReference>
<dbReference type="InterPro" id="IPR006171">
    <property type="entry name" value="TOPRIM_dom"/>
</dbReference>
<evidence type="ECO:0000256" key="3">
    <source>
        <dbReference type="ARBA" id="ARBA00022771"/>
    </source>
</evidence>
<comment type="function">
    <text evidence="7">May play a role in DNA repair. It seems to be involved in an RecBC-independent recombinational process of DNA repair. It may act with RecF and RecO.</text>
</comment>
<dbReference type="PANTHER" id="PTHR30446:SF0">
    <property type="entry name" value="RECOMBINATION PROTEIN RECR"/>
    <property type="match status" value="1"/>
</dbReference>
<keyword evidence="6 7" id="KW-0234">DNA repair</keyword>
<dbReference type="AlphaFoldDB" id="A0A0G1EG04"/>
<dbReference type="PANTHER" id="PTHR30446">
    <property type="entry name" value="RECOMBINATION PROTEIN RECR"/>
    <property type="match status" value="1"/>
</dbReference>
<dbReference type="PROSITE" id="PS50880">
    <property type="entry name" value="TOPRIM"/>
    <property type="match status" value="1"/>
</dbReference>
<keyword evidence="3 7" id="KW-0863">Zinc-finger</keyword>
<feature type="domain" description="Toprim" evidence="8">
    <location>
        <begin position="80"/>
        <end position="179"/>
    </location>
</feature>
<dbReference type="Gene3D" id="3.40.1360.10">
    <property type="match status" value="1"/>
</dbReference>
<comment type="caution">
    <text evidence="9">The sequence shown here is derived from an EMBL/GenBank/DDBJ whole genome shotgun (WGS) entry which is preliminary data.</text>
</comment>
<dbReference type="GO" id="GO:0008270">
    <property type="term" value="F:zinc ion binding"/>
    <property type="evidence" value="ECO:0007669"/>
    <property type="project" value="UniProtKB-KW"/>
</dbReference>
<dbReference type="InterPro" id="IPR000093">
    <property type="entry name" value="DNA_Rcmb_RecR"/>
</dbReference>
<evidence type="ECO:0000256" key="7">
    <source>
        <dbReference type="HAMAP-Rule" id="MF_00017"/>
    </source>
</evidence>
<dbReference type="GO" id="GO:0006310">
    <property type="term" value="P:DNA recombination"/>
    <property type="evidence" value="ECO:0007669"/>
    <property type="project" value="UniProtKB-UniRule"/>
</dbReference>
<protein>
    <recommendedName>
        <fullName evidence="7">Recombination protein RecR</fullName>
    </recommendedName>
</protein>
<reference evidence="9 10" key="1">
    <citation type="journal article" date="2015" name="Nature">
        <title>rRNA introns, odd ribosomes, and small enigmatic genomes across a large radiation of phyla.</title>
        <authorList>
            <person name="Brown C.T."/>
            <person name="Hug L.A."/>
            <person name="Thomas B.C."/>
            <person name="Sharon I."/>
            <person name="Castelle C.J."/>
            <person name="Singh A."/>
            <person name="Wilkins M.J."/>
            <person name="Williams K.H."/>
            <person name="Banfield J.F."/>
        </authorList>
    </citation>
    <scope>NUCLEOTIDE SEQUENCE [LARGE SCALE GENOMIC DNA]</scope>
</reference>
<dbReference type="Gene3D" id="1.10.8.420">
    <property type="entry name" value="RecR Domain 1"/>
    <property type="match status" value="1"/>
</dbReference>
<keyword evidence="1 7" id="KW-0479">Metal-binding</keyword>
<comment type="caution">
    <text evidence="7">Lacks conserved residue(s) required for the propagation of feature annotation.</text>
</comment>
<dbReference type="Proteomes" id="UP000034810">
    <property type="component" value="Unassembled WGS sequence"/>
</dbReference>
<organism evidence="9 10">
    <name type="scientific">Candidatus Wolfebacteria bacterium GW2011_GWC1_43_10</name>
    <dbReference type="NCBI Taxonomy" id="1619011"/>
    <lineage>
        <taxon>Bacteria</taxon>
        <taxon>Candidatus Wolfeibacteriota</taxon>
    </lineage>
</organism>
<dbReference type="InterPro" id="IPR023627">
    <property type="entry name" value="Rcmb_RecR"/>
</dbReference>
<name>A0A0G1EG04_9BACT</name>
<evidence type="ECO:0000256" key="4">
    <source>
        <dbReference type="ARBA" id="ARBA00022833"/>
    </source>
</evidence>
<dbReference type="SUPFAM" id="SSF111304">
    <property type="entry name" value="Recombination protein RecR"/>
    <property type="match status" value="1"/>
</dbReference>
<keyword evidence="4 7" id="KW-0862">Zinc</keyword>
<gene>
    <name evidence="7" type="primary">recR</name>
    <name evidence="9" type="ORF">UV58_C0014G0007</name>
</gene>
<evidence type="ECO:0000256" key="5">
    <source>
        <dbReference type="ARBA" id="ARBA00023172"/>
    </source>
</evidence>
<dbReference type="GO" id="GO:0003677">
    <property type="term" value="F:DNA binding"/>
    <property type="evidence" value="ECO:0007669"/>
    <property type="project" value="UniProtKB-UniRule"/>
</dbReference>
<dbReference type="Pfam" id="PF21175">
    <property type="entry name" value="RecR_C"/>
    <property type="match status" value="1"/>
</dbReference>
<evidence type="ECO:0000256" key="1">
    <source>
        <dbReference type="ARBA" id="ARBA00022723"/>
    </source>
</evidence>
<evidence type="ECO:0000256" key="6">
    <source>
        <dbReference type="ARBA" id="ARBA00023204"/>
    </source>
</evidence>
<keyword evidence="2 7" id="KW-0227">DNA damage</keyword>
<keyword evidence="5 7" id="KW-0233">DNA recombination</keyword>
<proteinExistence type="inferred from homology"/>
<evidence type="ECO:0000259" key="8">
    <source>
        <dbReference type="PROSITE" id="PS50880"/>
    </source>
</evidence>
<evidence type="ECO:0000313" key="9">
    <source>
        <dbReference type="EMBL" id="KKS81961.1"/>
    </source>
</evidence>